<proteinExistence type="predicted"/>
<keyword evidence="4" id="KW-1185">Reference proteome</keyword>
<dbReference type="PROSITE" id="PS51782">
    <property type="entry name" value="LYSM"/>
    <property type="match status" value="1"/>
</dbReference>
<dbReference type="Gene3D" id="3.10.350.10">
    <property type="entry name" value="LysM domain"/>
    <property type="match status" value="1"/>
</dbReference>
<dbReference type="EMBL" id="SNXE01000008">
    <property type="protein sequence ID" value="TDP06659.1"/>
    <property type="molecule type" value="Genomic_DNA"/>
</dbReference>
<dbReference type="Pfam" id="PF04773">
    <property type="entry name" value="FecR"/>
    <property type="match status" value="1"/>
</dbReference>
<name>A0A4R6MX19_9BURK</name>
<protein>
    <submittedName>
        <fullName evidence="3">FecR family protein</fullName>
    </submittedName>
</protein>
<gene>
    <name evidence="3" type="ORF">DFR39_108131</name>
</gene>
<dbReference type="InterPro" id="IPR006860">
    <property type="entry name" value="FecR"/>
</dbReference>
<dbReference type="Gene3D" id="2.60.120.1440">
    <property type="match status" value="1"/>
</dbReference>
<dbReference type="PANTHER" id="PTHR38731:SF3">
    <property type="entry name" value="BLL6125 PROTEIN"/>
    <property type="match status" value="1"/>
</dbReference>
<dbReference type="CDD" id="cd00118">
    <property type="entry name" value="LysM"/>
    <property type="match status" value="1"/>
</dbReference>
<evidence type="ECO:0000259" key="2">
    <source>
        <dbReference type="PROSITE" id="PS51782"/>
    </source>
</evidence>
<dbReference type="RefSeq" id="WP_133604818.1">
    <property type="nucleotide sequence ID" value="NZ_JAUFPJ010000009.1"/>
</dbReference>
<dbReference type="Proteomes" id="UP000295357">
    <property type="component" value="Unassembled WGS sequence"/>
</dbReference>
<evidence type="ECO:0000313" key="3">
    <source>
        <dbReference type="EMBL" id="TDP06659.1"/>
    </source>
</evidence>
<dbReference type="InterPro" id="IPR018392">
    <property type="entry name" value="LysM"/>
</dbReference>
<feature type="signal peptide" evidence="1">
    <location>
        <begin position="1"/>
        <end position="22"/>
    </location>
</feature>
<feature type="chain" id="PRO_5020423621" evidence="1">
    <location>
        <begin position="23"/>
        <end position="436"/>
    </location>
</feature>
<feature type="domain" description="LysM" evidence="2">
    <location>
        <begin position="35"/>
        <end position="82"/>
    </location>
</feature>
<dbReference type="AlphaFoldDB" id="A0A4R6MX19"/>
<dbReference type="PANTHER" id="PTHR38731">
    <property type="entry name" value="LIPL45-RELATED LIPOPROTEIN-RELATED"/>
    <property type="match status" value="1"/>
</dbReference>
<comment type="caution">
    <text evidence="3">The sequence shown here is derived from an EMBL/GenBank/DDBJ whole genome shotgun (WGS) entry which is preliminary data.</text>
</comment>
<accession>A0A4R6MX19</accession>
<dbReference type="OrthoDB" id="369729at2"/>
<evidence type="ECO:0000313" key="4">
    <source>
        <dbReference type="Proteomes" id="UP000295357"/>
    </source>
</evidence>
<dbReference type="InterPro" id="IPR036779">
    <property type="entry name" value="LysM_dom_sf"/>
</dbReference>
<evidence type="ECO:0000256" key="1">
    <source>
        <dbReference type="SAM" id="SignalP"/>
    </source>
</evidence>
<organism evidence="3 4">
    <name type="scientific">Roseateles asaccharophilus</name>
    <dbReference type="NCBI Taxonomy" id="582607"/>
    <lineage>
        <taxon>Bacteria</taxon>
        <taxon>Pseudomonadati</taxon>
        <taxon>Pseudomonadota</taxon>
        <taxon>Betaproteobacteria</taxon>
        <taxon>Burkholderiales</taxon>
        <taxon>Sphaerotilaceae</taxon>
        <taxon>Roseateles</taxon>
    </lineage>
</organism>
<reference evidence="3 4" key="1">
    <citation type="submission" date="2019-03" db="EMBL/GenBank/DDBJ databases">
        <title>Genomic Encyclopedia of Type Strains, Phase IV (KMG-IV): sequencing the most valuable type-strain genomes for metagenomic binning, comparative biology and taxonomic classification.</title>
        <authorList>
            <person name="Goeker M."/>
        </authorList>
    </citation>
    <scope>NUCLEOTIDE SEQUENCE [LARGE SCALE GENOMIC DNA]</scope>
    <source>
        <strain evidence="3 4">DSM 25082</strain>
    </source>
</reference>
<keyword evidence="1" id="KW-0732">Signal</keyword>
<sequence length="436" mass="46400">MKIRAAWAFMGPVVLTSTALMAAPGAAPVPRDEFVSYEVRAGDKLQQLVARYLEGAGAQQKLVEINRLSKPGLLTVGQVLLFPRDRLRHVPVPAQLSKLSCTQIVEVRGEHSRLLRQGDTVDQGAVLRVPASCQAVLAVEGAGRISLPAGASVRLSALRRNALEASPEVQIELLDGRIDIEAQQRGPKDAPFNVRTPTSVAGVRGTAFLVEFDESSRITRVEVSQGVVGARGLKEGQEVRVGAGQGVVISADGRTQGVETLPPEPRISALEWVSGQWQAAFETSDSVSTVRVDRSDQANGLPEATSAVSARDAIPLGELSPQAVFISLQSQTAGGLQSPRHHAALCKTAAPAPGSDALPRCHVRFDLSGLSQPHLSVQRLGAGAPTAVVDGPVQSRQALLRGLVPGQYQWFIRALDSEGRPQKLEGRFELMAAREP</sequence>